<evidence type="ECO:0000256" key="6">
    <source>
        <dbReference type="RuleBase" id="RU361157"/>
    </source>
</evidence>
<evidence type="ECO:0000256" key="3">
    <source>
        <dbReference type="ARBA" id="ARBA00022989"/>
    </source>
</evidence>
<feature type="transmembrane region" description="Helical" evidence="6">
    <location>
        <begin position="21"/>
        <end position="44"/>
    </location>
</feature>
<dbReference type="InterPro" id="IPR000412">
    <property type="entry name" value="ABC_2_transport"/>
</dbReference>
<dbReference type="KEGG" id="kphy:AOZ06_29240"/>
<evidence type="ECO:0000256" key="5">
    <source>
        <dbReference type="ARBA" id="ARBA00023251"/>
    </source>
</evidence>
<dbReference type="STRING" id="860235.AOZ06_29240"/>
<feature type="transmembrane region" description="Helical" evidence="6">
    <location>
        <begin position="56"/>
        <end position="78"/>
    </location>
</feature>
<dbReference type="InterPro" id="IPR051784">
    <property type="entry name" value="Nod_factor_ABC_transporter"/>
</dbReference>
<reference evidence="8 9" key="1">
    <citation type="submission" date="2015-07" db="EMBL/GenBank/DDBJ databases">
        <title>Genome sequencing of Kibdelosporangium phytohabitans.</title>
        <authorList>
            <person name="Qin S."/>
            <person name="Xing K."/>
        </authorList>
    </citation>
    <scope>NUCLEOTIDE SEQUENCE [LARGE SCALE GENOMIC DNA]</scope>
    <source>
        <strain evidence="8 9">KLBMP1111</strain>
    </source>
</reference>
<dbReference type="RefSeq" id="WP_054292338.1">
    <property type="nucleotide sequence ID" value="NZ_CP012752.1"/>
</dbReference>
<comment type="similarity">
    <text evidence="6">Belongs to the ABC-2 integral membrane protein family.</text>
</comment>
<evidence type="ECO:0000313" key="8">
    <source>
        <dbReference type="EMBL" id="ALG10435.1"/>
    </source>
</evidence>
<feature type="transmembrane region" description="Helical" evidence="6">
    <location>
        <begin position="108"/>
        <end position="128"/>
    </location>
</feature>
<evidence type="ECO:0000256" key="2">
    <source>
        <dbReference type="ARBA" id="ARBA00022692"/>
    </source>
</evidence>
<feature type="transmembrane region" description="Helical" evidence="6">
    <location>
        <begin position="134"/>
        <end position="157"/>
    </location>
</feature>
<keyword evidence="6" id="KW-0813">Transport</keyword>
<dbReference type="Proteomes" id="UP000063699">
    <property type="component" value="Chromosome"/>
</dbReference>
<keyword evidence="5" id="KW-0046">Antibiotic resistance</keyword>
<dbReference type="EMBL" id="CP012752">
    <property type="protein sequence ID" value="ALG10435.1"/>
    <property type="molecule type" value="Genomic_DNA"/>
</dbReference>
<dbReference type="PANTHER" id="PTHR43229:SF2">
    <property type="entry name" value="NODULATION PROTEIN J"/>
    <property type="match status" value="1"/>
</dbReference>
<protein>
    <recommendedName>
        <fullName evidence="6">Transport permease protein</fullName>
    </recommendedName>
</protein>
<dbReference type="Pfam" id="PF01061">
    <property type="entry name" value="ABC2_membrane"/>
    <property type="match status" value="1"/>
</dbReference>
<dbReference type="GO" id="GO:0043190">
    <property type="term" value="C:ATP-binding cassette (ABC) transporter complex"/>
    <property type="evidence" value="ECO:0007669"/>
    <property type="project" value="InterPro"/>
</dbReference>
<gene>
    <name evidence="8" type="ORF">AOZ06_29240</name>
</gene>
<organism evidence="8 9">
    <name type="scientific">Kibdelosporangium phytohabitans</name>
    <dbReference type="NCBI Taxonomy" id="860235"/>
    <lineage>
        <taxon>Bacteria</taxon>
        <taxon>Bacillati</taxon>
        <taxon>Actinomycetota</taxon>
        <taxon>Actinomycetes</taxon>
        <taxon>Pseudonocardiales</taxon>
        <taxon>Pseudonocardiaceae</taxon>
        <taxon>Kibdelosporangium</taxon>
    </lineage>
</organism>
<feature type="transmembrane region" description="Helical" evidence="6">
    <location>
        <begin position="169"/>
        <end position="194"/>
    </location>
</feature>
<accession>A0A0N9HY84</accession>
<dbReference type="GO" id="GO:0046677">
    <property type="term" value="P:response to antibiotic"/>
    <property type="evidence" value="ECO:0007669"/>
    <property type="project" value="UniProtKB-KW"/>
</dbReference>
<feature type="domain" description="ABC transmembrane type-2" evidence="7">
    <location>
        <begin position="23"/>
        <end position="248"/>
    </location>
</feature>
<feature type="transmembrane region" description="Helical" evidence="6">
    <location>
        <begin position="222"/>
        <end position="246"/>
    </location>
</feature>
<dbReference type="PIRSF" id="PIRSF006648">
    <property type="entry name" value="DrrB"/>
    <property type="match status" value="1"/>
</dbReference>
<keyword evidence="2 6" id="KW-0812">Transmembrane</keyword>
<keyword evidence="6" id="KW-1003">Cell membrane</keyword>
<dbReference type="PROSITE" id="PS51012">
    <property type="entry name" value="ABC_TM2"/>
    <property type="match status" value="1"/>
</dbReference>
<dbReference type="InterPro" id="IPR013525">
    <property type="entry name" value="ABC2_TM"/>
</dbReference>
<keyword evidence="3 6" id="KW-1133">Transmembrane helix</keyword>
<evidence type="ECO:0000256" key="1">
    <source>
        <dbReference type="ARBA" id="ARBA00004141"/>
    </source>
</evidence>
<name>A0A0N9HY84_9PSEU</name>
<evidence type="ECO:0000313" key="9">
    <source>
        <dbReference type="Proteomes" id="UP000063699"/>
    </source>
</evidence>
<dbReference type="GO" id="GO:0140359">
    <property type="term" value="F:ABC-type transporter activity"/>
    <property type="evidence" value="ECO:0007669"/>
    <property type="project" value="InterPro"/>
</dbReference>
<comment type="subcellular location">
    <subcellularLocation>
        <location evidence="6">Cell membrane</location>
        <topology evidence="6">Multi-pass membrane protein</topology>
    </subcellularLocation>
    <subcellularLocation>
        <location evidence="1">Membrane</location>
        <topology evidence="1">Multi-pass membrane protein</topology>
    </subcellularLocation>
</comment>
<sequence length="250" mass="26854">MKLIRDVLLVFRRQFGLVLMSRFWIVIGLAQPVMYLVFFGPLVQSALPGENGGWQMFVPGLLVQLGLFGSAFVGFNVISDVRSGVLERMRVTPVSRLALLMGRVLRDVVVLVSQSIVLLIVATVAFGLRAPVGGILLGLLLLALLVVALASLSYTAGLSTKHEDAFAPLLNFVTVPLLLLSGVLLPMSLAPGWLDVISRLNPLRYVVDGIRGAFLGQFTSDVLAIGLVAAVALAVVSISIGSYTFMRENH</sequence>
<keyword evidence="9" id="KW-1185">Reference proteome</keyword>
<keyword evidence="4 6" id="KW-0472">Membrane</keyword>
<dbReference type="PANTHER" id="PTHR43229">
    <property type="entry name" value="NODULATION PROTEIN J"/>
    <property type="match status" value="1"/>
</dbReference>
<dbReference type="AlphaFoldDB" id="A0A0N9HY84"/>
<dbReference type="OrthoDB" id="9255971at2"/>
<evidence type="ECO:0000259" key="7">
    <source>
        <dbReference type="PROSITE" id="PS51012"/>
    </source>
</evidence>
<proteinExistence type="inferred from homology"/>
<dbReference type="InterPro" id="IPR047817">
    <property type="entry name" value="ABC2_TM_bact-type"/>
</dbReference>
<evidence type="ECO:0000256" key="4">
    <source>
        <dbReference type="ARBA" id="ARBA00023136"/>
    </source>
</evidence>